<keyword evidence="3" id="KW-1185">Reference proteome</keyword>
<sequence>MAKKKEKSTAKEAKAAKKAKAALKTEKKATKKAKSNKKEEDSDDDLEAILDNFRREWESAHAVTEELVEGPPSRRANATLTACPNGNHLWCIGGEWFSEDGRAVCGILF</sequence>
<proteinExistence type="predicted"/>
<dbReference type="Proteomes" id="UP001437256">
    <property type="component" value="Unassembled WGS sequence"/>
</dbReference>
<evidence type="ECO:0000313" key="3">
    <source>
        <dbReference type="Proteomes" id="UP001437256"/>
    </source>
</evidence>
<dbReference type="EMBL" id="JBBXMP010000101">
    <property type="protein sequence ID" value="KAL0062611.1"/>
    <property type="molecule type" value="Genomic_DNA"/>
</dbReference>
<feature type="region of interest" description="Disordered" evidence="1">
    <location>
        <begin position="1"/>
        <end position="45"/>
    </location>
</feature>
<gene>
    <name evidence="2" type="primary">KEL3_2</name>
    <name evidence="2" type="ORF">AAF712_010545</name>
</gene>
<dbReference type="PANTHER" id="PTHR46063">
    <property type="entry name" value="KELCH DOMAIN-CONTAINING PROTEIN"/>
    <property type="match status" value="1"/>
</dbReference>
<dbReference type="PANTHER" id="PTHR46063:SF1">
    <property type="entry name" value="KELCH DOMAIN-CONTAINING PROTEIN 4"/>
    <property type="match status" value="1"/>
</dbReference>
<evidence type="ECO:0000256" key="1">
    <source>
        <dbReference type="SAM" id="MobiDB-lite"/>
    </source>
</evidence>
<protein>
    <submittedName>
        <fullName evidence="2">Kelch repeat-containing protein 3</fullName>
    </submittedName>
</protein>
<organism evidence="2 3">
    <name type="scientific">Marasmius tenuissimus</name>
    <dbReference type="NCBI Taxonomy" id="585030"/>
    <lineage>
        <taxon>Eukaryota</taxon>
        <taxon>Fungi</taxon>
        <taxon>Dikarya</taxon>
        <taxon>Basidiomycota</taxon>
        <taxon>Agaricomycotina</taxon>
        <taxon>Agaricomycetes</taxon>
        <taxon>Agaricomycetidae</taxon>
        <taxon>Agaricales</taxon>
        <taxon>Marasmiineae</taxon>
        <taxon>Marasmiaceae</taxon>
        <taxon>Marasmius</taxon>
    </lineage>
</organism>
<reference evidence="2 3" key="1">
    <citation type="submission" date="2024-05" db="EMBL/GenBank/DDBJ databases">
        <title>A draft genome resource for the thread blight pathogen Marasmius tenuissimus strain MS-2.</title>
        <authorList>
            <person name="Yulfo-Soto G.E."/>
            <person name="Baruah I.K."/>
            <person name="Amoako-Attah I."/>
            <person name="Bukari Y."/>
            <person name="Meinhardt L.W."/>
            <person name="Bailey B.A."/>
            <person name="Cohen S.P."/>
        </authorList>
    </citation>
    <scope>NUCLEOTIDE SEQUENCE [LARGE SCALE GENOMIC DNA]</scope>
    <source>
        <strain evidence="2 3">MS-2</strain>
    </source>
</reference>
<accession>A0ABR2ZNH9</accession>
<evidence type="ECO:0000313" key="2">
    <source>
        <dbReference type="EMBL" id="KAL0062611.1"/>
    </source>
</evidence>
<dbReference type="InterPro" id="IPR052588">
    <property type="entry name" value="Kelch_domain_protein"/>
</dbReference>
<name>A0ABR2ZNH9_9AGAR</name>
<comment type="caution">
    <text evidence="2">The sequence shown here is derived from an EMBL/GenBank/DDBJ whole genome shotgun (WGS) entry which is preliminary data.</text>
</comment>